<dbReference type="EnsemblPlants" id="AET3Gv20879100.34">
    <property type="protein sequence ID" value="AET3Gv20879100.34"/>
    <property type="gene ID" value="AET3Gv20879100"/>
</dbReference>
<dbReference type="Proteomes" id="UP000015105">
    <property type="component" value="Chromosome 3D"/>
</dbReference>
<keyword evidence="1" id="KW-0472">Membrane</keyword>
<accession>A0A453G4A2</accession>
<feature type="transmembrane region" description="Helical" evidence="1">
    <location>
        <begin position="6"/>
        <end position="29"/>
    </location>
</feature>
<sequence length="93" mass="10920">MQCHLFLVNLSYLSCICLFRYCNMIFLLLRRTKQEVWHVIYWKCVDVLLKRKSSMAGLKVGNRSINMRKSAKEKLLPLRHLLNCILLPVGPLS</sequence>
<keyword evidence="3" id="KW-1185">Reference proteome</keyword>
<keyword evidence="1" id="KW-0812">Transmembrane</keyword>
<reference evidence="2" key="5">
    <citation type="journal article" date="2021" name="G3 (Bethesda)">
        <title>Aegilops tauschii genome assembly Aet v5.0 features greater sequence contiguity and improved annotation.</title>
        <authorList>
            <person name="Wang L."/>
            <person name="Zhu T."/>
            <person name="Rodriguez J.C."/>
            <person name="Deal K.R."/>
            <person name="Dubcovsky J."/>
            <person name="McGuire P.E."/>
            <person name="Lux T."/>
            <person name="Spannagl M."/>
            <person name="Mayer K.F.X."/>
            <person name="Baldrich P."/>
            <person name="Meyers B.C."/>
            <person name="Huo N."/>
            <person name="Gu Y.Q."/>
            <person name="Zhou H."/>
            <person name="Devos K.M."/>
            <person name="Bennetzen J.L."/>
            <person name="Unver T."/>
            <person name="Budak H."/>
            <person name="Gulick P.J."/>
            <person name="Galiba G."/>
            <person name="Kalapos B."/>
            <person name="Nelson D.R."/>
            <person name="Li P."/>
            <person name="You F.M."/>
            <person name="Luo M.C."/>
            <person name="Dvorak J."/>
        </authorList>
    </citation>
    <scope>NUCLEOTIDE SEQUENCE [LARGE SCALE GENOMIC DNA]</scope>
    <source>
        <strain evidence="2">cv. AL8/78</strain>
    </source>
</reference>
<dbReference type="Gramene" id="AET3Gv20879100.38">
    <property type="protein sequence ID" value="AET3Gv20879100.38"/>
    <property type="gene ID" value="AET3Gv20879100"/>
</dbReference>
<keyword evidence="1" id="KW-1133">Transmembrane helix</keyword>
<reference evidence="2" key="3">
    <citation type="journal article" date="2017" name="Nature">
        <title>Genome sequence of the progenitor of the wheat D genome Aegilops tauschii.</title>
        <authorList>
            <person name="Luo M.C."/>
            <person name="Gu Y.Q."/>
            <person name="Puiu D."/>
            <person name="Wang H."/>
            <person name="Twardziok S.O."/>
            <person name="Deal K.R."/>
            <person name="Huo N."/>
            <person name="Zhu T."/>
            <person name="Wang L."/>
            <person name="Wang Y."/>
            <person name="McGuire P.E."/>
            <person name="Liu S."/>
            <person name="Long H."/>
            <person name="Ramasamy R.K."/>
            <person name="Rodriguez J.C."/>
            <person name="Van S.L."/>
            <person name="Yuan L."/>
            <person name="Wang Z."/>
            <person name="Xia Z."/>
            <person name="Xiao L."/>
            <person name="Anderson O.D."/>
            <person name="Ouyang S."/>
            <person name="Liang Y."/>
            <person name="Zimin A.V."/>
            <person name="Pertea G."/>
            <person name="Qi P."/>
            <person name="Bennetzen J.L."/>
            <person name="Dai X."/>
            <person name="Dawson M.W."/>
            <person name="Muller H.G."/>
            <person name="Kugler K."/>
            <person name="Rivarola-Duarte L."/>
            <person name="Spannagl M."/>
            <person name="Mayer K.F.X."/>
            <person name="Lu F.H."/>
            <person name="Bevan M.W."/>
            <person name="Leroy P."/>
            <person name="Li P."/>
            <person name="You F.M."/>
            <person name="Sun Q."/>
            <person name="Liu Z."/>
            <person name="Lyons E."/>
            <person name="Wicker T."/>
            <person name="Salzberg S.L."/>
            <person name="Devos K.M."/>
            <person name="Dvorak J."/>
        </authorList>
    </citation>
    <scope>NUCLEOTIDE SEQUENCE [LARGE SCALE GENOMIC DNA]</scope>
    <source>
        <strain evidence="2">cv. AL8/78</strain>
    </source>
</reference>
<reference evidence="3" key="2">
    <citation type="journal article" date="2017" name="Nat. Plants">
        <title>The Aegilops tauschii genome reveals multiple impacts of transposons.</title>
        <authorList>
            <person name="Zhao G."/>
            <person name="Zou C."/>
            <person name="Li K."/>
            <person name="Wang K."/>
            <person name="Li T."/>
            <person name="Gao L."/>
            <person name="Zhang X."/>
            <person name="Wang H."/>
            <person name="Yang Z."/>
            <person name="Liu X."/>
            <person name="Jiang W."/>
            <person name="Mao L."/>
            <person name="Kong X."/>
            <person name="Jiao Y."/>
            <person name="Jia J."/>
        </authorList>
    </citation>
    <scope>NUCLEOTIDE SEQUENCE [LARGE SCALE GENOMIC DNA]</scope>
    <source>
        <strain evidence="3">cv. AL8/78</strain>
    </source>
</reference>
<reference evidence="3" key="1">
    <citation type="journal article" date="2014" name="Science">
        <title>Ancient hybridizations among the ancestral genomes of bread wheat.</title>
        <authorList>
            <consortium name="International Wheat Genome Sequencing Consortium,"/>
            <person name="Marcussen T."/>
            <person name="Sandve S.R."/>
            <person name="Heier L."/>
            <person name="Spannagl M."/>
            <person name="Pfeifer M."/>
            <person name="Jakobsen K.S."/>
            <person name="Wulff B.B."/>
            <person name="Steuernagel B."/>
            <person name="Mayer K.F."/>
            <person name="Olsen O.A."/>
        </authorList>
    </citation>
    <scope>NUCLEOTIDE SEQUENCE [LARGE SCALE GENOMIC DNA]</scope>
    <source>
        <strain evidence="3">cv. AL8/78</strain>
    </source>
</reference>
<organism evidence="2 3">
    <name type="scientific">Aegilops tauschii subsp. strangulata</name>
    <name type="common">Goatgrass</name>
    <dbReference type="NCBI Taxonomy" id="200361"/>
    <lineage>
        <taxon>Eukaryota</taxon>
        <taxon>Viridiplantae</taxon>
        <taxon>Streptophyta</taxon>
        <taxon>Embryophyta</taxon>
        <taxon>Tracheophyta</taxon>
        <taxon>Spermatophyta</taxon>
        <taxon>Magnoliopsida</taxon>
        <taxon>Liliopsida</taxon>
        <taxon>Poales</taxon>
        <taxon>Poaceae</taxon>
        <taxon>BOP clade</taxon>
        <taxon>Pooideae</taxon>
        <taxon>Triticodae</taxon>
        <taxon>Triticeae</taxon>
        <taxon>Triticinae</taxon>
        <taxon>Aegilops</taxon>
    </lineage>
</organism>
<dbReference type="EnsemblPlants" id="AET3Gv20879100.38">
    <property type="protein sequence ID" value="AET3Gv20879100.38"/>
    <property type="gene ID" value="AET3Gv20879100"/>
</dbReference>
<dbReference type="Gramene" id="AET3Gv20879100.34">
    <property type="protein sequence ID" value="AET3Gv20879100.34"/>
    <property type="gene ID" value="AET3Gv20879100"/>
</dbReference>
<proteinExistence type="predicted"/>
<dbReference type="AlphaFoldDB" id="A0A453G4A2"/>
<protein>
    <submittedName>
        <fullName evidence="2">Uncharacterized protein</fullName>
    </submittedName>
</protein>
<evidence type="ECO:0000313" key="2">
    <source>
        <dbReference type="EnsemblPlants" id="AET3Gv20879100.38"/>
    </source>
</evidence>
<evidence type="ECO:0000313" key="3">
    <source>
        <dbReference type="Proteomes" id="UP000015105"/>
    </source>
</evidence>
<evidence type="ECO:0000256" key="1">
    <source>
        <dbReference type="SAM" id="Phobius"/>
    </source>
</evidence>
<reference evidence="2" key="4">
    <citation type="submission" date="2019-03" db="UniProtKB">
        <authorList>
            <consortium name="EnsemblPlants"/>
        </authorList>
    </citation>
    <scope>IDENTIFICATION</scope>
</reference>
<name>A0A453G4A2_AEGTS</name>